<evidence type="ECO:0000313" key="2">
    <source>
        <dbReference type="Proteomes" id="UP001157502"/>
    </source>
</evidence>
<gene>
    <name evidence="1" type="ORF">DPEC_G00338110</name>
</gene>
<evidence type="ECO:0000313" key="1">
    <source>
        <dbReference type="EMBL" id="KAJ7986261.1"/>
    </source>
</evidence>
<organism evidence="1 2">
    <name type="scientific">Dallia pectoralis</name>
    <name type="common">Alaska blackfish</name>
    <dbReference type="NCBI Taxonomy" id="75939"/>
    <lineage>
        <taxon>Eukaryota</taxon>
        <taxon>Metazoa</taxon>
        <taxon>Chordata</taxon>
        <taxon>Craniata</taxon>
        <taxon>Vertebrata</taxon>
        <taxon>Euteleostomi</taxon>
        <taxon>Actinopterygii</taxon>
        <taxon>Neopterygii</taxon>
        <taxon>Teleostei</taxon>
        <taxon>Protacanthopterygii</taxon>
        <taxon>Esociformes</taxon>
        <taxon>Umbridae</taxon>
        <taxon>Dallia</taxon>
    </lineage>
</organism>
<accession>A0ACC2F4I2</accession>
<keyword evidence="2" id="KW-1185">Reference proteome</keyword>
<name>A0ACC2F4I2_DALPE</name>
<proteinExistence type="predicted"/>
<dbReference type="Proteomes" id="UP001157502">
    <property type="component" value="Chromosome 34"/>
</dbReference>
<protein>
    <submittedName>
        <fullName evidence="1">Uncharacterized protein</fullName>
    </submittedName>
</protein>
<sequence>MRSRTHILDNDSGTGDTSSADQLVETEGWLGDRRREEPLDWTTGLDHWTGPLDWTAGLDHWTGPLDWTTGLDRWTGPLDWTTGLDHWTGPLDWTTGVLCGAGIKMIQVRKGVKVLRVVPHLLERSSWL</sequence>
<reference evidence="1" key="1">
    <citation type="submission" date="2021-05" db="EMBL/GenBank/DDBJ databases">
        <authorList>
            <person name="Pan Q."/>
            <person name="Jouanno E."/>
            <person name="Zahm M."/>
            <person name="Klopp C."/>
            <person name="Cabau C."/>
            <person name="Louis A."/>
            <person name="Berthelot C."/>
            <person name="Parey E."/>
            <person name="Roest Crollius H."/>
            <person name="Montfort J."/>
            <person name="Robinson-Rechavi M."/>
            <person name="Bouchez O."/>
            <person name="Lampietro C."/>
            <person name="Lopez Roques C."/>
            <person name="Donnadieu C."/>
            <person name="Postlethwait J."/>
            <person name="Bobe J."/>
            <person name="Dillon D."/>
            <person name="Chandos A."/>
            <person name="von Hippel F."/>
            <person name="Guiguen Y."/>
        </authorList>
    </citation>
    <scope>NUCLEOTIDE SEQUENCE</scope>
    <source>
        <strain evidence="1">YG-Jan2019</strain>
    </source>
</reference>
<dbReference type="EMBL" id="CM055761">
    <property type="protein sequence ID" value="KAJ7986261.1"/>
    <property type="molecule type" value="Genomic_DNA"/>
</dbReference>
<comment type="caution">
    <text evidence="1">The sequence shown here is derived from an EMBL/GenBank/DDBJ whole genome shotgun (WGS) entry which is preliminary data.</text>
</comment>